<proteinExistence type="predicted"/>
<evidence type="ECO:0000313" key="3">
    <source>
        <dbReference type="EMBL" id="VFK29767.1"/>
    </source>
</evidence>
<protein>
    <recommendedName>
        <fullName evidence="2">Response receiver domain-containing protein</fullName>
    </recommendedName>
</protein>
<organism evidence="4">
    <name type="scientific">Candidatus Kentrum sp. MB</name>
    <dbReference type="NCBI Taxonomy" id="2138164"/>
    <lineage>
        <taxon>Bacteria</taxon>
        <taxon>Pseudomonadati</taxon>
        <taxon>Pseudomonadota</taxon>
        <taxon>Gammaproteobacteria</taxon>
        <taxon>Candidatus Kentrum</taxon>
    </lineage>
</organism>
<dbReference type="Pfam" id="PF19192">
    <property type="entry name" value="Response_reg_2"/>
    <property type="match status" value="1"/>
</dbReference>
<feature type="domain" description="Response receiver" evidence="2">
    <location>
        <begin position="18"/>
        <end position="207"/>
    </location>
</feature>
<evidence type="ECO:0000256" key="1">
    <source>
        <dbReference type="SAM" id="MobiDB-lite"/>
    </source>
</evidence>
<gene>
    <name evidence="3" type="ORF">BECKMB1821G_GA0114241_105313</name>
    <name evidence="5" type="ORF">BECKMB1821H_GA0114242_105813</name>
    <name evidence="4" type="ORF">BECKMB1821I_GA0114274_105513</name>
</gene>
<evidence type="ECO:0000313" key="5">
    <source>
        <dbReference type="EMBL" id="VFK76475.1"/>
    </source>
</evidence>
<name>A0A450XX47_9GAMM</name>
<dbReference type="AlphaFoldDB" id="A0A450XX47"/>
<reference evidence="4" key="1">
    <citation type="submission" date="2019-02" db="EMBL/GenBank/DDBJ databases">
        <authorList>
            <person name="Gruber-Vodicka R. H."/>
            <person name="Seah K. B. B."/>
        </authorList>
    </citation>
    <scope>NUCLEOTIDE SEQUENCE</scope>
    <source>
        <strain evidence="3">BECK_BZ197</strain>
        <strain evidence="5">BECK_BZ198</strain>
        <strain evidence="4">BECK_BZ199</strain>
    </source>
</reference>
<accession>A0A450XX47</accession>
<evidence type="ECO:0000259" key="2">
    <source>
        <dbReference type="Pfam" id="PF19192"/>
    </source>
</evidence>
<evidence type="ECO:0000313" key="4">
    <source>
        <dbReference type="EMBL" id="VFK33871.1"/>
    </source>
</evidence>
<sequence length="536" mass="59810">MIADNAFQQQMSETAARFLQSVVVLDDKVVCDPPSEAANIFRAATGLQEPTKRNATKASGPIPKTELESGANGKNGKHRFELFQVVHGFAVRGVVCGTLNPLSEDGGNRNAAFQGILKAGKRADIVILDWQINNDKGRMAMELIEELMGADSEAHAARRRLILIYTGDDVNDVKDVFDERFGKNFTDRGNAPYRERDGFRVAFLSKPGSSPELPESVDFPELPEKAIEEFARMNTGLLSGAVLNGLAAIRENTHRILSRFPPELDGAYLAHRAMTMPPQEAESHIGPLLASELEDVLFGAGLEDSLSMDVVRRWLEEESGPEDAESIEKVLSEGTEKALPKDISKKELKRNPHKLTEFISGASFDDAKNADEQFAVLTTLRFPSGGEHQMTLGTVVREGDDNTYWLCITPACDCVRLIDKQHKLFFLRCQPAKNGNIHFLIPPEKDDAEYIPITVGFRIEDGHHWEFEPDPEKQMVLAKPGEGEKSFYFSTTENAKLHWVAELKPAHALRITHRFSSMWSRIGVTEAEWLRRRSDL</sequence>
<dbReference type="InterPro" id="IPR043834">
    <property type="entry name" value="REC"/>
</dbReference>
<dbReference type="EMBL" id="CAADFQ010000055">
    <property type="protein sequence ID" value="VFK33871.1"/>
    <property type="molecule type" value="Genomic_DNA"/>
</dbReference>
<feature type="region of interest" description="Disordered" evidence="1">
    <location>
        <begin position="49"/>
        <end position="73"/>
    </location>
</feature>
<dbReference type="EMBL" id="CAADFO010000053">
    <property type="protein sequence ID" value="VFK29767.1"/>
    <property type="molecule type" value="Genomic_DNA"/>
</dbReference>
<dbReference type="EMBL" id="CAADGH010000058">
    <property type="protein sequence ID" value="VFK76475.1"/>
    <property type="molecule type" value="Genomic_DNA"/>
</dbReference>